<evidence type="ECO:0000313" key="3">
    <source>
        <dbReference type="EMBL" id="CAB4897315.1"/>
    </source>
</evidence>
<organism evidence="3">
    <name type="scientific">freshwater metagenome</name>
    <dbReference type="NCBI Taxonomy" id="449393"/>
    <lineage>
        <taxon>unclassified sequences</taxon>
        <taxon>metagenomes</taxon>
        <taxon>ecological metagenomes</taxon>
    </lineage>
</organism>
<keyword evidence="1" id="KW-0472">Membrane</keyword>
<feature type="transmembrane region" description="Helical" evidence="1">
    <location>
        <begin position="130"/>
        <end position="151"/>
    </location>
</feature>
<dbReference type="AlphaFoldDB" id="A0A6J7FVF0"/>
<protein>
    <submittedName>
        <fullName evidence="3">Unannotated protein</fullName>
    </submittedName>
</protein>
<feature type="transmembrane region" description="Helical" evidence="1">
    <location>
        <begin position="198"/>
        <end position="219"/>
    </location>
</feature>
<evidence type="ECO:0000313" key="2">
    <source>
        <dbReference type="EMBL" id="CAB4611410.1"/>
    </source>
</evidence>
<feature type="transmembrane region" description="Helical" evidence="1">
    <location>
        <begin position="6"/>
        <end position="26"/>
    </location>
</feature>
<dbReference type="PANTHER" id="PTHR40400:SF1">
    <property type="entry name" value="SLR1512 PROTEIN"/>
    <property type="match status" value="1"/>
</dbReference>
<feature type="transmembrane region" description="Helical" evidence="1">
    <location>
        <begin position="163"/>
        <end position="186"/>
    </location>
</feature>
<dbReference type="InterPro" id="IPR010293">
    <property type="entry name" value="Sbt_1"/>
</dbReference>
<feature type="transmembrane region" description="Helical" evidence="1">
    <location>
        <begin position="38"/>
        <end position="56"/>
    </location>
</feature>
<feature type="transmembrane region" description="Helical" evidence="1">
    <location>
        <begin position="103"/>
        <end position="124"/>
    </location>
</feature>
<keyword evidence="1" id="KW-0812">Transmembrane</keyword>
<keyword evidence="1" id="KW-1133">Transmembrane helix</keyword>
<accession>A0A6J7FVF0</accession>
<dbReference type="EMBL" id="CAEZVB010000001">
    <property type="protein sequence ID" value="CAB4611410.1"/>
    <property type="molecule type" value="Genomic_DNA"/>
</dbReference>
<dbReference type="PANTHER" id="PTHR40400">
    <property type="entry name" value="SLR1512 PROTEIN"/>
    <property type="match status" value="1"/>
</dbReference>
<proteinExistence type="predicted"/>
<reference evidence="3" key="1">
    <citation type="submission" date="2020-05" db="EMBL/GenBank/DDBJ databases">
        <authorList>
            <person name="Chiriac C."/>
            <person name="Salcher M."/>
            <person name="Ghai R."/>
            <person name="Kavagutti S V."/>
        </authorList>
    </citation>
    <scope>NUCLEOTIDE SEQUENCE</scope>
</reference>
<sequence length="321" mass="33741">MDIWSLAFDNLLSIPVLCFVLGFVATRVKSDLQFPDSVMKFLTFYLLLAIGIKGGVSLQQSEFTEVAWPVIATIFLGIVLPICAFAALRFLTRLDRQDRGAIAAHYGSTSLVTFTAALVFLETADIFVEGYVVTLLAVMEVPGIIVGLMLAGSHSRKPRELSASAREVLTSPSIVLLVGGVVIGWAAGPERFKSAEPFFADIFIGMLSLFLLQMGVTVAKRISSFASAGPGLVLFAVLFPLVAGSIGVFAGLAVGLGAGGACMLGVLCASASYIAAPAAVRLALPRANEGLAITCSLAITFPINMVVGIPYMVFLARTLVA</sequence>
<gene>
    <name evidence="2" type="ORF">UFOPK1908_00062</name>
    <name evidence="3" type="ORF">UFOPK3576_00266</name>
</gene>
<dbReference type="Pfam" id="PF05982">
    <property type="entry name" value="Sbt_1"/>
    <property type="match status" value="1"/>
</dbReference>
<name>A0A6J7FVF0_9ZZZZ</name>
<evidence type="ECO:0000256" key="1">
    <source>
        <dbReference type="SAM" id="Phobius"/>
    </source>
</evidence>
<feature type="transmembrane region" description="Helical" evidence="1">
    <location>
        <begin position="291"/>
        <end position="314"/>
    </location>
</feature>
<feature type="transmembrane region" description="Helical" evidence="1">
    <location>
        <begin position="68"/>
        <end position="91"/>
    </location>
</feature>
<feature type="transmembrane region" description="Helical" evidence="1">
    <location>
        <begin position="258"/>
        <end position="284"/>
    </location>
</feature>
<dbReference type="EMBL" id="CAFBMO010000006">
    <property type="protein sequence ID" value="CAB4897315.1"/>
    <property type="molecule type" value="Genomic_DNA"/>
</dbReference>
<feature type="transmembrane region" description="Helical" evidence="1">
    <location>
        <begin position="231"/>
        <end position="252"/>
    </location>
</feature>